<feature type="signal peptide" evidence="1">
    <location>
        <begin position="1"/>
        <end position="32"/>
    </location>
</feature>
<dbReference type="InterPro" id="IPR036514">
    <property type="entry name" value="SGNH_hydro_sf"/>
</dbReference>
<accession>A0ABX3P3A0</accession>
<dbReference type="Proteomes" id="UP000192277">
    <property type="component" value="Unassembled WGS sequence"/>
</dbReference>
<evidence type="ECO:0000256" key="1">
    <source>
        <dbReference type="SAM" id="SignalP"/>
    </source>
</evidence>
<feature type="domain" description="SGNH hydrolase-type esterase" evidence="2">
    <location>
        <begin position="60"/>
        <end position="223"/>
    </location>
</feature>
<dbReference type="CDD" id="cd01822">
    <property type="entry name" value="Lysophospholipase_L1_like"/>
    <property type="match status" value="1"/>
</dbReference>
<dbReference type="InterPro" id="IPR051532">
    <property type="entry name" value="Ester_Hydrolysis_Enzymes"/>
</dbReference>
<dbReference type="Gene3D" id="3.40.50.1110">
    <property type="entry name" value="SGNH hydrolase"/>
    <property type="match status" value="1"/>
</dbReference>
<reference evidence="3 4" key="1">
    <citation type="submission" date="2016-04" db="EMBL/GenBank/DDBJ databases">
        <authorList>
            <person name="Chen L."/>
            <person name="Zhuang W."/>
            <person name="Wang G."/>
        </authorList>
    </citation>
    <scope>NUCLEOTIDE SEQUENCE [LARGE SCALE GENOMIC DNA]</scope>
    <source>
        <strain evidence="4">GR20</strain>
    </source>
</reference>
<dbReference type="Pfam" id="PF13472">
    <property type="entry name" value="Lipase_GDSL_2"/>
    <property type="match status" value="1"/>
</dbReference>
<evidence type="ECO:0000313" key="3">
    <source>
        <dbReference type="EMBL" id="OQP54125.1"/>
    </source>
</evidence>
<sequence>MKKFNSTIYMSGKYLFVGMLLLALLGSCGNNADKTNDTGKQKREQLPAQAGKEKAKTIVFFGNSLTAGYGVDPSEAFPALVQEKIDSLHLPYKVVNAGLSGETTAGGKSRIDWILRQPVDIFVLELGGNDGLRGIPIAETSRNLQAIISRVREKNPQVKIVLAGMQVPPNMGRTYASAFRVVFQQLAANNQIDLIPFLLENVGGISHLNQADGIHPNPQGHKIVAENVWRVIQGLL</sequence>
<dbReference type="RefSeq" id="WP_014216527.1">
    <property type="nucleotide sequence ID" value="NZ_LWBO01000002.1"/>
</dbReference>
<dbReference type="PANTHER" id="PTHR30383:SF24">
    <property type="entry name" value="THIOESTERASE 1_PROTEASE 1_LYSOPHOSPHOLIPASE L1"/>
    <property type="match status" value="1"/>
</dbReference>
<dbReference type="EMBL" id="LWBO01000002">
    <property type="protein sequence ID" value="OQP54125.1"/>
    <property type="molecule type" value="Genomic_DNA"/>
</dbReference>
<keyword evidence="4" id="KW-1185">Reference proteome</keyword>
<keyword evidence="1" id="KW-0732">Signal</keyword>
<dbReference type="PROSITE" id="PS51257">
    <property type="entry name" value="PROKAR_LIPOPROTEIN"/>
    <property type="match status" value="1"/>
</dbReference>
<dbReference type="InterPro" id="IPR013830">
    <property type="entry name" value="SGNH_hydro"/>
</dbReference>
<protein>
    <submittedName>
        <fullName evidence="3">Arylesterase</fullName>
    </submittedName>
</protein>
<name>A0ABX3P3A0_9BACT</name>
<dbReference type="SUPFAM" id="SSF52266">
    <property type="entry name" value="SGNH hydrolase"/>
    <property type="match status" value="1"/>
</dbReference>
<dbReference type="PANTHER" id="PTHR30383">
    <property type="entry name" value="THIOESTERASE 1/PROTEASE 1/LYSOPHOSPHOLIPASE L1"/>
    <property type="match status" value="1"/>
</dbReference>
<gene>
    <name evidence="3" type="ORF">A4D02_20825</name>
</gene>
<proteinExistence type="predicted"/>
<evidence type="ECO:0000313" key="4">
    <source>
        <dbReference type="Proteomes" id="UP000192277"/>
    </source>
</evidence>
<evidence type="ECO:0000259" key="2">
    <source>
        <dbReference type="Pfam" id="PF13472"/>
    </source>
</evidence>
<feature type="chain" id="PRO_5045382836" evidence="1">
    <location>
        <begin position="33"/>
        <end position="236"/>
    </location>
</feature>
<organism evidence="3 4">
    <name type="scientific">Niastella koreensis</name>
    <dbReference type="NCBI Taxonomy" id="354356"/>
    <lineage>
        <taxon>Bacteria</taxon>
        <taxon>Pseudomonadati</taxon>
        <taxon>Bacteroidota</taxon>
        <taxon>Chitinophagia</taxon>
        <taxon>Chitinophagales</taxon>
        <taxon>Chitinophagaceae</taxon>
        <taxon>Niastella</taxon>
    </lineage>
</organism>
<comment type="caution">
    <text evidence="3">The sequence shown here is derived from an EMBL/GenBank/DDBJ whole genome shotgun (WGS) entry which is preliminary data.</text>
</comment>